<comment type="caution">
    <text evidence="1">The sequence shown here is derived from an EMBL/GenBank/DDBJ whole genome shotgun (WGS) entry which is preliminary data.</text>
</comment>
<evidence type="ECO:0000313" key="2">
    <source>
        <dbReference type="Proteomes" id="UP000319094"/>
    </source>
</evidence>
<gene>
    <name evidence="1" type="ORF">FB468_0762</name>
</gene>
<sequence>MSDEHPIELPEGLVIQVGDGTGNERYRTCQECGSDCVPEHAGSDDMGARIAFVCPEHGLHSVVDPFEHLR</sequence>
<dbReference type="Proteomes" id="UP000319094">
    <property type="component" value="Unassembled WGS sequence"/>
</dbReference>
<dbReference type="AlphaFoldDB" id="A0A542Y3U8"/>
<organism evidence="1 2">
    <name type="scientific">Leucobacter komagatae</name>
    <dbReference type="NCBI Taxonomy" id="55969"/>
    <lineage>
        <taxon>Bacteria</taxon>
        <taxon>Bacillati</taxon>
        <taxon>Actinomycetota</taxon>
        <taxon>Actinomycetes</taxon>
        <taxon>Micrococcales</taxon>
        <taxon>Microbacteriaceae</taxon>
        <taxon>Leucobacter</taxon>
    </lineage>
</organism>
<protein>
    <submittedName>
        <fullName evidence="1">Uncharacterized protein</fullName>
    </submittedName>
</protein>
<dbReference type="EMBL" id="VFON01000001">
    <property type="protein sequence ID" value="TQL42755.1"/>
    <property type="molecule type" value="Genomic_DNA"/>
</dbReference>
<accession>A0A542Y3U8</accession>
<keyword evidence="2" id="KW-1185">Reference proteome</keyword>
<proteinExistence type="predicted"/>
<dbReference type="RefSeq" id="WP_141886163.1">
    <property type="nucleotide sequence ID" value="NZ_BAAAUY010000013.1"/>
</dbReference>
<dbReference type="OrthoDB" id="5076396at2"/>
<evidence type="ECO:0000313" key="1">
    <source>
        <dbReference type="EMBL" id="TQL42755.1"/>
    </source>
</evidence>
<reference evidence="1 2" key="1">
    <citation type="submission" date="2019-06" db="EMBL/GenBank/DDBJ databases">
        <title>Sequencing the genomes of 1000 actinobacteria strains.</title>
        <authorList>
            <person name="Klenk H.-P."/>
        </authorList>
    </citation>
    <scope>NUCLEOTIDE SEQUENCE [LARGE SCALE GENOMIC DNA]</scope>
    <source>
        <strain evidence="1 2">DSM 8803</strain>
    </source>
</reference>
<name>A0A542Y3U8_9MICO</name>